<organism evidence="3 4">
    <name type="scientific">Dichanthelium oligosanthes</name>
    <dbReference type="NCBI Taxonomy" id="888268"/>
    <lineage>
        <taxon>Eukaryota</taxon>
        <taxon>Viridiplantae</taxon>
        <taxon>Streptophyta</taxon>
        <taxon>Embryophyta</taxon>
        <taxon>Tracheophyta</taxon>
        <taxon>Spermatophyta</taxon>
        <taxon>Magnoliopsida</taxon>
        <taxon>Liliopsida</taxon>
        <taxon>Poales</taxon>
        <taxon>Poaceae</taxon>
        <taxon>PACMAD clade</taxon>
        <taxon>Panicoideae</taxon>
        <taxon>Panicodae</taxon>
        <taxon>Paniceae</taxon>
        <taxon>Dichantheliinae</taxon>
        <taxon>Dichanthelium</taxon>
    </lineage>
</organism>
<evidence type="ECO:0000313" key="4">
    <source>
        <dbReference type="Proteomes" id="UP000095767"/>
    </source>
</evidence>
<dbReference type="EMBL" id="LWDX02062728">
    <property type="protein sequence ID" value="OEL16502.1"/>
    <property type="molecule type" value="Genomic_DNA"/>
</dbReference>
<dbReference type="Proteomes" id="UP000095767">
    <property type="component" value="Unassembled WGS sequence"/>
</dbReference>
<evidence type="ECO:0000313" key="3">
    <source>
        <dbReference type="EMBL" id="OEL16502.1"/>
    </source>
</evidence>
<sequence length="106" mass="11694">MATPPPQPVPVPALVDDVVEEILLRFPQDDPVLLVHAALVCKCWRRLVFDPRFWRRFRELHRRTAPMLAAQTQTPAAGASARATQTPAAGARWTPVTAASSSARSR</sequence>
<proteinExistence type="predicted"/>
<comment type="caution">
    <text evidence="3">The sequence shown here is derived from an EMBL/GenBank/DDBJ whole genome shotgun (WGS) entry which is preliminary data.</text>
</comment>
<feature type="region of interest" description="Disordered" evidence="1">
    <location>
        <begin position="68"/>
        <end position="106"/>
    </location>
</feature>
<evidence type="ECO:0000256" key="1">
    <source>
        <dbReference type="SAM" id="MobiDB-lite"/>
    </source>
</evidence>
<feature type="domain" description="F-box" evidence="2">
    <location>
        <begin position="20"/>
        <end position="57"/>
    </location>
</feature>
<dbReference type="Gene3D" id="1.20.1280.50">
    <property type="match status" value="1"/>
</dbReference>
<dbReference type="Pfam" id="PF12937">
    <property type="entry name" value="F-box-like"/>
    <property type="match status" value="1"/>
</dbReference>
<dbReference type="SUPFAM" id="SSF81383">
    <property type="entry name" value="F-box domain"/>
    <property type="match status" value="1"/>
</dbReference>
<accession>A0A1E5UU98</accession>
<dbReference type="AlphaFoldDB" id="A0A1E5UU98"/>
<evidence type="ECO:0000259" key="2">
    <source>
        <dbReference type="Pfam" id="PF12937"/>
    </source>
</evidence>
<dbReference type="InterPro" id="IPR036047">
    <property type="entry name" value="F-box-like_dom_sf"/>
</dbReference>
<name>A0A1E5UU98_9POAL</name>
<gene>
    <name evidence="3" type="ORF">BAE44_0022477</name>
</gene>
<dbReference type="PANTHER" id="PTHR32133">
    <property type="entry name" value="OS07G0120400 PROTEIN"/>
    <property type="match status" value="1"/>
</dbReference>
<keyword evidence="4" id="KW-1185">Reference proteome</keyword>
<feature type="compositionally biased region" description="Polar residues" evidence="1">
    <location>
        <begin position="97"/>
        <end position="106"/>
    </location>
</feature>
<reference evidence="3 4" key="1">
    <citation type="submission" date="2016-09" db="EMBL/GenBank/DDBJ databases">
        <title>The draft genome of Dichanthelium oligosanthes: A C3 panicoid grass species.</title>
        <authorList>
            <person name="Studer A.J."/>
            <person name="Schnable J.C."/>
            <person name="Brutnell T.P."/>
        </authorList>
    </citation>
    <scope>NUCLEOTIDE SEQUENCE [LARGE SCALE GENOMIC DNA]</scope>
    <source>
        <strain evidence="4">cv. Kellogg 1175</strain>
        <tissue evidence="3">Leaf</tissue>
    </source>
</reference>
<dbReference type="InterPro" id="IPR001810">
    <property type="entry name" value="F-box_dom"/>
</dbReference>
<dbReference type="PANTHER" id="PTHR32133:SF386">
    <property type="entry name" value="F-BOX DOMAIN-CONTAINING PROTEIN"/>
    <property type="match status" value="1"/>
</dbReference>
<protein>
    <recommendedName>
        <fullName evidence="2">F-box domain-containing protein</fullName>
    </recommendedName>
</protein>